<sequence length="58" mass="6914">MMQEPHLKLPIRIFHSPRLCSYLLIWALLDYNTPNNLNNHSHRPIFFSLKSFLADEGY</sequence>
<comment type="caution">
    <text evidence="1">The sequence shown here is derived from an EMBL/GenBank/DDBJ whole genome shotgun (WGS) entry which is preliminary data.</text>
</comment>
<keyword evidence="2" id="KW-1185">Reference proteome</keyword>
<dbReference type="EMBL" id="JXTB01000670">
    <property type="protein sequence ID" value="PON34265.1"/>
    <property type="molecule type" value="Genomic_DNA"/>
</dbReference>
<proteinExistence type="predicted"/>
<evidence type="ECO:0000313" key="1">
    <source>
        <dbReference type="EMBL" id="PON34265.1"/>
    </source>
</evidence>
<gene>
    <name evidence="1" type="ORF">PanWU01x14_345740</name>
</gene>
<dbReference type="Proteomes" id="UP000237105">
    <property type="component" value="Unassembled WGS sequence"/>
</dbReference>
<reference evidence="2" key="1">
    <citation type="submission" date="2016-06" db="EMBL/GenBank/DDBJ databases">
        <title>Parallel loss of symbiosis genes in relatives of nitrogen-fixing non-legume Parasponia.</title>
        <authorList>
            <person name="Van Velzen R."/>
            <person name="Holmer R."/>
            <person name="Bu F."/>
            <person name="Rutten L."/>
            <person name="Van Zeijl A."/>
            <person name="Liu W."/>
            <person name="Santuari L."/>
            <person name="Cao Q."/>
            <person name="Sharma T."/>
            <person name="Shen D."/>
            <person name="Roswanjaya Y."/>
            <person name="Wardhani T."/>
            <person name="Kalhor M.S."/>
            <person name="Jansen J."/>
            <person name="Van den Hoogen J."/>
            <person name="Gungor B."/>
            <person name="Hartog M."/>
            <person name="Hontelez J."/>
            <person name="Verver J."/>
            <person name="Yang W.-C."/>
            <person name="Schijlen E."/>
            <person name="Repin R."/>
            <person name="Schilthuizen M."/>
            <person name="Schranz E."/>
            <person name="Heidstra R."/>
            <person name="Miyata K."/>
            <person name="Fedorova E."/>
            <person name="Kohlen W."/>
            <person name="Bisseling T."/>
            <person name="Smit S."/>
            <person name="Geurts R."/>
        </authorList>
    </citation>
    <scope>NUCLEOTIDE SEQUENCE [LARGE SCALE GENOMIC DNA]</scope>
    <source>
        <strain evidence="2">cv. WU1-14</strain>
    </source>
</reference>
<name>A0A2P5ACK4_PARAD</name>
<organism evidence="1 2">
    <name type="scientific">Parasponia andersonii</name>
    <name type="common">Sponia andersonii</name>
    <dbReference type="NCBI Taxonomy" id="3476"/>
    <lineage>
        <taxon>Eukaryota</taxon>
        <taxon>Viridiplantae</taxon>
        <taxon>Streptophyta</taxon>
        <taxon>Embryophyta</taxon>
        <taxon>Tracheophyta</taxon>
        <taxon>Spermatophyta</taxon>
        <taxon>Magnoliopsida</taxon>
        <taxon>eudicotyledons</taxon>
        <taxon>Gunneridae</taxon>
        <taxon>Pentapetalae</taxon>
        <taxon>rosids</taxon>
        <taxon>fabids</taxon>
        <taxon>Rosales</taxon>
        <taxon>Cannabaceae</taxon>
        <taxon>Parasponia</taxon>
    </lineage>
</organism>
<dbReference type="AlphaFoldDB" id="A0A2P5ACK4"/>
<protein>
    <submittedName>
        <fullName evidence="1">Uncharacterized protein</fullName>
    </submittedName>
</protein>
<accession>A0A2P5ACK4</accession>
<evidence type="ECO:0000313" key="2">
    <source>
        <dbReference type="Proteomes" id="UP000237105"/>
    </source>
</evidence>